<keyword evidence="3 5" id="KW-1133">Transmembrane helix</keyword>
<feature type="transmembrane region" description="Helical" evidence="5">
    <location>
        <begin position="51"/>
        <end position="67"/>
    </location>
</feature>
<keyword evidence="2 5" id="KW-0812">Transmembrane</keyword>
<evidence type="ECO:0000313" key="6">
    <source>
        <dbReference type="EMBL" id="MFD2185760.1"/>
    </source>
</evidence>
<dbReference type="InterPro" id="IPR051598">
    <property type="entry name" value="TSUP/Inactive_protease-like"/>
</dbReference>
<organism evidence="6 7">
    <name type="scientific">Aquimarina celericrescens</name>
    <dbReference type="NCBI Taxonomy" id="1964542"/>
    <lineage>
        <taxon>Bacteria</taxon>
        <taxon>Pseudomonadati</taxon>
        <taxon>Bacteroidota</taxon>
        <taxon>Flavobacteriia</taxon>
        <taxon>Flavobacteriales</taxon>
        <taxon>Flavobacteriaceae</taxon>
        <taxon>Aquimarina</taxon>
    </lineage>
</organism>
<dbReference type="Proteomes" id="UP001597344">
    <property type="component" value="Unassembled WGS sequence"/>
</dbReference>
<dbReference type="EMBL" id="JBHUHY010000002">
    <property type="protein sequence ID" value="MFD2185760.1"/>
    <property type="molecule type" value="Genomic_DNA"/>
</dbReference>
<evidence type="ECO:0000256" key="1">
    <source>
        <dbReference type="ARBA" id="ARBA00004141"/>
    </source>
</evidence>
<comment type="similarity">
    <text evidence="5">Belongs to the 4-toluene sulfonate uptake permease (TSUP) (TC 2.A.102) family.</text>
</comment>
<feature type="transmembrane region" description="Helical" evidence="5">
    <location>
        <begin position="102"/>
        <end position="120"/>
    </location>
</feature>
<evidence type="ECO:0000256" key="2">
    <source>
        <dbReference type="ARBA" id="ARBA00022692"/>
    </source>
</evidence>
<accession>A0ABW5AUA1</accession>
<name>A0ABW5AUA1_9FLAO</name>
<protein>
    <recommendedName>
        <fullName evidence="5">Probable membrane transporter protein</fullName>
    </recommendedName>
</protein>
<dbReference type="RefSeq" id="WP_378318734.1">
    <property type="nucleotide sequence ID" value="NZ_JBHUHY010000002.1"/>
</dbReference>
<comment type="subcellular location">
    <subcellularLocation>
        <location evidence="5">Cell membrane</location>
        <topology evidence="5">Multi-pass membrane protein</topology>
    </subcellularLocation>
    <subcellularLocation>
        <location evidence="1">Membrane</location>
        <topology evidence="1">Multi-pass membrane protein</topology>
    </subcellularLocation>
</comment>
<dbReference type="PANTHER" id="PTHR43701">
    <property type="entry name" value="MEMBRANE TRANSPORTER PROTEIN MJ0441-RELATED"/>
    <property type="match status" value="1"/>
</dbReference>
<feature type="transmembrane region" description="Helical" evidence="5">
    <location>
        <begin position="73"/>
        <end position="90"/>
    </location>
</feature>
<evidence type="ECO:0000256" key="4">
    <source>
        <dbReference type="ARBA" id="ARBA00023136"/>
    </source>
</evidence>
<evidence type="ECO:0000256" key="3">
    <source>
        <dbReference type="ARBA" id="ARBA00022989"/>
    </source>
</evidence>
<evidence type="ECO:0000256" key="5">
    <source>
        <dbReference type="RuleBase" id="RU363041"/>
    </source>
</evidence>
<feature type="transmembrane region" description="Helical" evidence="5">
    <location>
        <begin position="6"/>
        <end position="39"/>
    </location>
</feature>
<gene>
    <name evidence="6" type="ORF">ACFSJT_03085</name>
</gene>
<dbReference type="Pfam" id="PF01925">
    <property type="entry name" value="TauE"/>
    <property type="match status" value="1"/>
</dbReference>
<evidence type="ECO:0000313" key="7">
    <source>
        <dbReference type="Proteomes" id="UP001597344"/>
    </source>
</evidence>
<sequence length="122" mass="13055">MNISVLVSLILIGLLAGFFSGTLGIGGSVIMIPLMLLWLNFSQHEAQGTSLAVLAVPVTLLAAYNYYQEGHVNWKYAAIIAITFIIGGYLGSKLAISINQTLLKKIFGGVLLLVAIKMIFGK</sequence>
<keyword evidence="4 5" id="KW-0472">Membrane</keyword>
<dbReference type="PANTHER" id="PTHR43701:SF2">
    <property type="entry name" value="MEMBRANE TRANSPORTER PROTEIN YJNA-RELATED"/>
    <property type="match status" value="1"/>
</dbReference>
<dbReference type="InterPro" id="IPR002781">
    <property type="entry name" value="TM_pro_TauE-like"/>
</dbReference>
<reference evidence="7" key="1">
    <citation type="journal article" date="2019" name="Int. J. Syst. Evol. Microbiol.">
        <title>The Global Catalogue of Microorganisms (GCM) 10K type strain sequencing project: providing services to taxonomists for standard genome sequencing and annotation.</title>
        <authorList>
            <consortium name="The Broad Institute Genomics Platform"/>
            <consortium name="The Broad Institute Genome Sequencing Center for Infectious Disease"/>
            <person name="Wu L."/>
            <person name="Ma J."/>
        </authorList>
    </citation>
    <scope>NUCLEOTIDE SEQUENCE [LARGE SCALE GENOMIC DNA]</scope>
    <source>
        <strain evidence="7">DT92</strain>
    </source>
</reference>
<comment type="caution">
    <text evidence="6">The sequence shown here is derived from an EMBL/GenBank/DDBJ whole genome shotgun (WGS) entry which is preliminary data.</text>
</comment>
<keyword evidence="7" id="KW-1185">Reference proteome</keyword>
<keyword evidence="5" id="KW-1003">Cell membrane</keyword>
<proteinExistence type="inferred from homology"/>